<keyword evidence="5" id="KW-0378">Hydrolase</keyword>
<dbReference type="SUPFAM" id="SSF57535">
    <property type="entry name" value="Complement control module/SCR domain"/>
    <property type="match status" value="2"/>
</dbReference>
<gene>
    <name evidence="8" type="ORF">GSOID_T00003825001</name>
</gene>
<dbReference type="GO" id="GO:0004252">
    <property type="term" value="F:serine-type endopeptidase activity"/>
    <property type="evidence" value="ECO:0007669"/>
    <property type="project" value="InterPro"/>
</dbReference>
<dbReference type="SMART" id="SM00020">
    <property type="entry name" value="Tryp_SPc"/>
    <property type="match status" value="1"/>
</dbReference>
<dbReference type="CDD" id="cd00190">
    <property type="entry name" value="Tryp_SPc"/>
    <property type="match status" value="1"/>
</dbReference>
<evidence type="ECO:0000259" key="7">
    <source>
        <dbReference type="PROSITE" id="PS50923"/>
    </source>
</evidence>
<keyword evidence="9" id="KW-1185">Reference proteome</keyword>
<dbReference type="Proteomes" id="UP000001307">
    <property type="component" value="Unassembled WGS sequence"/>
</dbReference>
<keyword evidence="4" id="KW-0768">Sushi</keyword>
<dbReference type="InterPro" id="IPR009003">
    <property type="entry name" value="Peptidase_S1_PA"/>
</dbReference>
<evidence type="ECO:0000259" key="6">
    <source>
        <dbReference type="PROSITE" id="PS50240"/>
    </source>
</evidence>
<sequence length="511" mass="56237">MGRAWRVTCVSPSKGWIGETPTCDPVFKLPSKTERSMTRSVKANLRLQAIVRHKYITASKCYFPPSPENGVRTCSRVAARFPGSGYDYQYVCTFSCNAGYQLDGPQQRSCPTNFGNKAAWTHSAPQCVKYAPNTESRWFEKNAGCPGLERPDSRTQISCEPSAVFGKLNCEASCPAEFLRVVGAPRLFECSKNMKHPRPIVPVCASGYCNKMKEPENGSVTCSQSELDGSICTVSCNSGFSLIGGDKYKCSKVSWIDLENNEKMRTEPNCVPEQLFSLGECNLRRSATTRIFGGSAASEKDFMLTIGYGEHFKCGAVMIAEQWAVTAAHCVQGAFSRIHVHHSTRNSKELGPEVAVDRIVTHPNFNRRSQHDIALIKLVEPLFSGDIVCLPQPEFNLPNGQIVQAYGYGKTSSKAGTHASGLQMGRIEYIPPSECGFIRKRFDHENLFCGMSPADTCDGDSGGPVLFRDGSSFKLIGIVSSGICESKNPGLYVRVSKFIPWIHETIFSDKQ</sequence>
<dbReference type="GO" id="GO:0006508">
    <property type="term" value="P:proteolysis"/>
    <property type="evidence" value="ECO:0007669"/>
    <property type="project" value="UniProtKB-KW"/>
</dbReference>
<dbReference type="PANTHER" id="PTHR24252:SF7">
    <property type="entry name" value="HYALIN"/>
    <property type="match status" value="1"/>
</dbReference>
<evidence type="ECO:0000256" key="3">
    <source>
        <dbReference type="ARBA" id="ARBA00023157"/>
    </source>
</evidence>
<dbReference type="InterPro" id="IPR001314">
    <property type="entry name" value="Peptidase_S1A"/>
</dbReference>
<keyword evidence="1 5" id="KW-0645">Protease</keyword>
<dbReference type="PRINTS" id="PR00722">
    <property type="entry name" value="CHYMOTRYPSIN"/>
</dbReference>
<keyword evidence="3" id="KW-1015">Disulfide bond</keyword>
<dbReference type="Pfam" id="PF00089">
    <property type="entry name" value="Trypsin"/>
    <property type="match status" value="1"/>
</dbReference>
<dbReference type="Pfam" id="PF00084">
    <property type="entry name" value="Sushi"/>
    <property type="match status" value="2"/>
</dbReference>
<dbReference type="InterPro" id="IPR001254">
    <property type="entry name" value="Trypsin_dom"/>
</dbReference>
<keyword evidence="2 5" id="KW-0720">Serine protease</keyword>
<organism evidence="8">
    <name type="scientific">Oikopleura dioica</name>
    <name type="common">Tunicate</name>
    <dbReference type="NCBI Taxonomy" id="34765"/>
    <lineage>
        <taxon>Eukaryota</taxon>
        <taxon>Metazoa</taxon>
        <taxon>Chordata</taxon>
        <taxon>Tunicata</taxon>
        <taxon>Appendicularia</taxon>
        <taxon>Copelata</taxon>
        <taxon>Oikopleuridae</taxon>
        <taxon>Oikopleura</taxon>
    </lineage>
</organism>
<evidence type="ECO:0008006" key="10">
    <source>
        <dbReference type="Google" id="ProtNLM"/>
    </source>
</evidence>
<dbReference type="SMART" id="SM00032">
    <property type="entry name" value="CCP"/>
    <property type="match status" value="2"/>
</dbReference>
<dbReference type="InterPro" id="IPR000436">
    <property type="entry name" value="Sushi_SCR_CCP_dom"/>
</dbReference>
<evidence type="ECO:0000313" key="9">
    <source>
        <dbReference type="Proteomes" id="UP000001307"/>
    </source>
</evidence>
<evidence type="ECO:0000256" key="4">
    <source>
        <dbReference type="PROSITE-ProRule" id="PRU00302"/>
    </source>
</evidence>
<dbReference type="SUPFAM" id="SSF50494">
    <property type="entry name" value="Trypsin-like serine proteases"/>
    <property type="match status" value="1"/>
</dbReference>
<dbReference type="InParanoid" id="E4XTL9"/>
<dbReference type="EMBL" id="FN653158">
    <property type="protein sequence ID" value="CBY13081.1"/>
    <property type="molecule type" value="Genomic_DNA"/>
</dbReference>
<dbReference type="PROSITE" id="PS00134">
    <property type="entry name" value="TRYPSIN_HIS"/>
    <property type="match status" value="1"/>
</dbReference>
<dbReference type="AlphaFoldDB" id="E4XTL9"/>
<feature type="domain" description="Peptidase S1" evidence="6">
    <location>
        <begin position="291"/>
        <end position="507"/>
    </location>
</feature>
<evidence type="ECO:0000256" key="1">
    <source>
        <dbReference type="ARBA" id="ARBA00022670"/>
    </source>
</evidence>
<dbReference type="InterPro" id="IPR018114">
    <property type="entry name" value="TRYPSIN_HIS"/>
</dbReference>
<evidence type="ECO:0000256" key="2">
    <source>
        <dbReference type="ARBA" id="ARBA00022825"/>
    </source>
</evidence>
<dbReference type="PROSITE" id="PS50240">
    <property type="entry name" value="TRYPSIN_DOM"/>
    <property type="match status" value="1"/>
</dbReference>
<feature type="domain" description="Sushi" evidence="7">
    <location>
        <begin position="207"/>
        <end position="272"/>
    </location>
</feature>
<dbReference type="PANTHER" id="PTHR24252">
    <property type="entry name" value="ACROSIN-RELATED"/>
    <property type="match status" value="1"/>
</dbReference>
<dbReference type="Gene3D" id="2.40.10.10">
    <property type="entry name" value="Trypsin-like serine proteases"/>
    <property type="match status" value="1"/>
</dbReference>
<dbReference type="InterPro" id="IPR043504">
    <property type="entry name" value="Peptidase_S1_PA_chymotrypsin"/>
</dbReference>
<feature type="domain" description="Sushi" evidence="7">
    <location>
        <begin position="59"/>
        <end position="129"/>
    </location>
</feature>
<protein>
    <recommendedName>
        <fullName evidence="10">Peptidase S1 domain-containing protein</fullName>
    </recommendedName>
</protein>
<dbReference type="Gene3D" id="2.10.70.10">
    <property type="entry name" value="Complement Module, domain 1"/>
    <property type="match status" value="2"/>
</dbReference>
<proteinExistence type="predicted"/>
<reference evidence="8" key="1">
    <citation type="journal article" date="2010" name="Science">
        <title>Plasticity of animal genome architecture unmasked by rapid evolution of a pelagic tunicate.</title>
        <authorList>
            <person name="Denoeud F."/>
            <person name="Henriet S."/>
            <person name="Mungpakdee S."/>
            <person name="Aury J.M."/>
            <person name="Da Silva C."/>
            <person name="Brinkmann H."/>
            <person name="Mikhaleva J."/>
            <person name="Olsen L.C."/>
            <person name="Jubin C."/>
            <person name="Canestro C."/>
            <person name="Bouquet J.M."/>
            <person name="Danks G."/>
            <person name="Poulain J."/>
            <person name="Campsteijn C."/>
            <person name="Adamski M."/>
            <person name="Cross I."/>
            <person name="Yadetie F."/>
            <person name="Muffato M."/>
            <person name="Louis A."/>
            <person name="Butcher S."/>
            <person name="Tsagkogeorga G."/>
            <person name="Konrad A."/>
            <person name="Singh S."/>
            <person name="Jensen M.F."/>
            <person name="Cong E.H."/>
            <person name="Eikeseth-Otteraa H."/>
            <person name="Noel B."/>
            <person name="Anthouard V."/>
            <person name="Porcel B.M."/>
            <person name="Kachouri-Lafond R."/>
            <person name="Nishino A."/>
            <person name="Ugolini M."/>
            <person name="Chourrout P."/>
            <person name="Nishida H."/>
            <person name="Aasland R."/>
            <person name="Huzurbazar S."/>
            <person name="Westhof E."/>
            <person name="Delsuc F."/>
            <person name="Lehrach H."/>
            <person name="Reinhardt R."/>
            <person name="Weissenbach J."/>
            <person name="Roy S.W."/>
            <person name="Artiguenave F."/>
            <person name="Postlethwait J.H."/>
            <person name="Manak J.R."/>
            <person name="Thompson E.M."/>
            <person name="Jaillon O."/>
            <person name="Du Pasquier L."/>
            <person name="Boudinot P."/>
            <person name="Liberles D.A."/>
            <person name="Volff J.N."/>
            <person name="Philippe H."/>
            <person name="Lenhard B."/>
            <person name="Roest Crollius H."/>
            <person name="Wincker P."/>
            <person name="Chourrout D."/>
        </authorList>
    </citation>
    <scope>NUCLEOTIDE SEQUENCE [LARGE SCALE GENOMIC DNA]</scope>
</reference>
<dbReference type="FunFam" id="2.40.10.10:FF:000068">
    <property type="entry name" value="transmembrane protease serine 2"/>
    <property type="match status" value="1"/>
</dbReference>
<name>E4XTL9_OIKDI</name>
<dbReference type="InterPro" id="IPR035976">
    <property type="entry name" value="Sushi/SCR/CCP_sf"/>
</dbReference>
<evidence type="ECO:0000313" key="8">
    <source>
        <dbReference type="EMBL" id="CBY13081.1"/>
    </source>
</evidence>
<dbReference type="OrthoDB" id="9970815at2759"/>
<comment type="caution">
    <text evidence="4">Lacks conserved residue(s) required for the propagation of feature annotation.</text>
</comment>
<dbReference type="InterPro" id="IPR033116">
    <property type="entry name" value="TRYPSIN_SER"/>
</dbReference>
<accession>E4XTL9</accession>
<dbReference type="CDD" id="cd00033">
    <property type="entry name" value="CCP"/>
    <property type="match status" value="2"/>
</dbReference>
<evidence type="ECO:0000256" key="5">
    <source>
        <dbReference type="RuleBase" id="RU363034"/>
    </source>
</evidence>
<dbReference type="PROSITE" id="PS00135">
    <property type="entry name" value="TRYPSIN_SER"/>
    <property type="match status" value="1"/>
</dbReference>
<dbReference type="PROSITE" id="PS50923">
    <property type="entry name" value="SUSHI"/>
    <property type="match status" value="2"/>
</dbReference>